<protein>
    <submittedName>
        <fullName evidence="1">Uncharacterized protein</fullName>
    </submittedName>
</protein>
<name>A0A0H3YJ65_9CAUD</name>
<evidence type="ECO:0000313" key="2">
    <source>
        <dbReference type="Proteomes" id="UP000203782"/>
    </source>
</evidence>
<dbReference type="KEGG" id="vg:26795807"/>
<dbReference type="GeneID" id="26795807"/>
<dbReference type="EMBL" id="KR604693">
    <property type="protein sequence ID" value="AKN21177.1"/>
    <property type="molecule type" value="Genomic_DNA"/>
</dbReference>
<accession>A0A0H3YJ65</accession>
<reference evidence="1 2" key="1">
    <citation type="journal article" date="2015" name="Genome Announc.">
        <title>Complete Genome Sequence of Phytopathogenic Pectobacterium atrosepticum Bacteriophage Peat1.</title>
        <authorList>
            <person name="Kalischuk M."/>
            <person name="Hachey J."/>
            <person name="Kawchuk L."/>
        </authorList>
    </citation>
    <scope>NUCLEOTIDE SEQUENCE [LARGE SCALE GENOMIC DNA]</scope>
</reference>
<organism evidence="1 2">
    <name type="scientific">Pectobacterium phage Peat1</name>
    <dbReference type="NCBI Taxonomy" id="1654601"/>
    <lineage>
        <taxon>Viruses</taxon>
        <taxon>Duplodnaviria</taxon>
        <taxon>Heunggongvirae</taxon>
        <taxon>Uroviricota</taxon>
        <taxon>Caudoviricetes</taxon>
        <taxon>Autographivirales</taxon>
        <taxon>Autoscriptoviridae</taxon>
        <taxon>Corkvirinae</taxon>
        <taxon>Phimunavirus</taxon>
        <taxon>Phimunavirus peat1</taxon>
    </lineage>
</organism>
<evidence type="ECO:0000313" key="1">
    <source>
        <dbReference type="EMBL" id="AKN21177.1"/>
    </source>
</evidence>
<keyword evidence="2" id="KW-1185">Reference proteome</keyword>
<dbReference type="Proteomes" id="UP000203782">
    <property type="component" value="Segment"/>
</dbReference>
<proteinExistence type="predicted"/>
<dbReference type="RefSeq" id="YP_009224651.1">
    <property type="nucleotide sequence ID" value="NC_029081.1"/>
</dbReference>
<dbReference type="OrthoDB" id="25035at10239"/>
<sequence>MTKQHVGFSVVLTTTNQEDVQKLAQLMQIFADQSSTTTAILVSKAHAWTVQNAGQAANDD</sequence>